<keyword evidence="2" id="KW-1185">Reference proteome</keyword>
<protein>
    <submittedName>
        <fullName evidence="1">Uncharacterized protein</fullName>
    </submittedName>
</protein>
<evidence type="ECO:0000313" key="2">
    <source>
        <dbReference type="Proteomes" id="UP001060215"/>
    </source>
</evidence>
<evidence type="ECO:0000313" key="1">
    <source>
        <dbReference type="EMBL" id="KAI8001348.1"/>
    </source>
</evidence>
<accession>A0ACC0GLL6</accession>
<name>A0ACC0GLL6_9ERIC</name>
<reference evidence="1 2" key="1">
    <citation type="journal article" date="2022" name="Plant J.">
        <title>Chromosome-level genome of Camellia lanceoleosa provides a valuable resource for understanding genome evolution and self-incompatibility.</title>
        <authorList>
            <person name="Gong W."/>
            <person name="Xiao S."/>
            <person name="Wang L."/>
            <person name="Liao Z."/>
            <person name="Chang Y."/>
            <person name="Mo W."/>
            <person name="Hu G."/>
            <person name="Li W."/>
            <person name="Zhao G."/>
            <person name="Zhu H."/>
            <person name="Hu X."/>
            <person name="Ji K."/>
            <person name="Xiang X."/>
            <person name="Song Q."/>
            <person name="Yuan D."/>
            <person name="Jin S."/>
            <person name="Zhang L."/>
        </authorList>
    </citation>
    <scope>NUCLEOTIDE SEQUENCE [LARGE SCALE GENOMIC DNA]</scope>
    <source>
        <strain evidence="1">SQ_2022a</strain>
    </source>
</reference>
<gene>
    <name evidence="1" type="ORF">LOK49_LG09G01248</name>
</gene>
<dbReference type="EMBL" id="CM045765">
    <property type="protein sequence ID" value="KAI8001348.1"/>
    <property type="molecule type" value="Genomic_DNA"/>
</dbReference>
<dbReference type="Proteomes" id="UP001060215">
    <property type="component" value="Chromosome 8"/>
</dbReference>
<organism evidence="1 2">
    <name type="scientific">Camellia lanceoleosa</name>
    <dbReference type="NCBI Taxonomy" id="1840588"/>
    <lineage>
        <taxon>Eukaryota</taxon>
        <taxon>Viridiplantae</taxon>
        <taxon>Streptophyta</taxon>
        <taxon>Embryophyta</taxon>
        <taxon>Tracheophyta</taxon>
        <taxon>Spermatophyta</taxon>
        <taxon>Magnoliopsida</taxon>
        <taxon>eudicotyledons</taxon>
        <taxon>Gunneridae</taxon>
        <taxon>Pentapetalae</taxon>
        <taxon>asterids</taxon>
        <taxon>Ericales</taxon>
        <taxon>Theaceae</taxon>
        <taxon>Camellia</taxon>
    </lineage>
</organism>
<sequence>MEPEDVPVSMYKDKRDSYGNDRTLNLSISGAVEDSSFSQRNQTIPRSDGGSCRHAEGEDRFHAEEADRFRTEGADRFRERDMFGEEADRFREKRRVRRKSRSILRERRVWRAFNHSLIEN</sequence>
<proteinExistence type="predicted"/>
<comment type="caution">
    <text evidence="1">The sequence shown here is derived from an EMBL/GenBank/DDBJ whole genome shotgun (WGS) entry which is preliminary data.</text>
</comment>